<keyword evidence="6" id="KW-0349">Heme</keyword>
<dbReference type="OrthoDB" id="1844152at2759"/>
<dbReference type="GO" id="GO:0020037">
    <property type="term" value="F:heme binding"/>
    <property type="evidence" value="ECO:0007669"/>
    <property type="project" value="InterPro"/>
</dbReference>
<dbReference type="Pfam" id="PF00067">
    <property type="entry name" value="p450"/>
    <property type="match status" value="1"/>
</dbReference>
<proteinExistence type="inferred from homology"/>
<reference evidence="7" key="1">
    <citation type="submission" date="2021-02" db="EMBL/GenBank/DDBJ databases">
        <authorList>
            <person name="Nieuwenhuis M."/>
            <person name="Van De Peppel L.J.J."/>
        </authorList>
    </citation>
    <scope>NUCLEOTIDE SEQUENCE</scope>
    <source>
        <strain evidence="7">D49</strain>
    </source>
</reference>
<dbReference type="GO" id="GO:0004497">
    <property type="term" value="F:monooxygenase activity"/>
    <property type="evidence" value="ECO:0007669"/>
    <property type="project" value="InterPro"/>
</dbReference>
<evidence type="ECO:0000256" key="6">
    <source>
        <dbReference type="PIRSR" id="PIRSR602403-1"/>
    </source>
</evidence>
<organism evidence="7 8">
    <name type="scientific">Sphagnurus paluster</name>
    <dbReference type="NCBI Taxonomy" id="117069"/>
    <lineage>
        <taxon>Eukaryota</taxon>
        <taxon>Fungi</taxon>
        <taxon>Dikarya</taxon>
        <taxon>Basidiomycota</taxon>
        <taxon>Agaricomycotina</taxon>
        <taxon>Agaricomycetes</taxon>
        <taxon>Agaricomycetidae</taxon>
        <taxon>Agaricales</taxon>
        <taxon>Tricholomatineae</taxon>
        <taxon>Lyophyllaceae</taxon>
        <taxon>Sphagnurus</taxon>
    </lineage>
</organism>
<accession>A0A9P7GK86</accession>
<evidence type="ECO:0000256" key="1">
    <source>
        <dbReference type="ARBA" id="ARBA00001971"/>
    </source>
</evidence>
<keyword evidence="8" id="KW-1185">Reference proteome</keyword>
<reference evidence="7" key="2">
    <citation type="submission" date="2021-10" db="EMBL/GenBank/DDBJ databases">
        <title>Phylogenomics reveals ancestral predisposition of the termite-cultivated fungus Termitomyces towards a domesticated lifestyle.</title>
        <authorList>
            <person name="Auxier B."/>
            <person name="Grum-Grzhimaylo A."/>
            <person name="Cardenas M.E."/>
            <person name="Lodge J.D."/>
            <person name="Laessoe T."/>
            <person name="Pedersen O."/>
            <person name="Smith M.E."/>
            <person name="Kuyper T.W."/>
            <person name="Franco-Molano E.A."/>
            <person name="Baroni T.J."/>
            <person name="Aanen D.K."/>
        </authorList>
    </citation>
    <scope>NUCLEOTIDE SEQUENCE</scope>
    <source>
        <strain evidence="7">D49</strain>
    </source>
</reference>
<dbReference type="SUPFAM" id="SSF48264">
    <property type="entry name" value="Cytochrome P450"/>
    <property type="match status" value="1"/>
</dbReference>
<dbReference type="CDD" id="cd11041">
    <property type="entry name" value="CYP503A1-like"/>
    <property type="match status" value="1"/>
</dbReference>
<dbReference type="Proteomes" id="UP000717328">
    <property type="component" value="Unassembled WGS sequence"/>
</dbReference>
<dbReference type="GO" id="GO:0005506">
    <property type="term" value="F:iron ion binding"/>
    <property type="evidence" value="ECO:0007669"/>
    <property type="project" value="InterPro"/>
</dbReference>
<keyword evidence="4" id="KW-0560">Oxidoreductase</keyword>
<evidence type="ECO:0000313" key="7">
    <source>
        <dbReference type="EMBL" id="KAG5651608.1"/>
    </source>
</evidence>
<gene>
    <name evidence="7" type="ORF">H0H81_008068</name>
</gene>
<evidence type="ECO:0000256" key="3">
    <source>
        <dbReference type="ARBA" id="ARBA00022723"/>
    </source>
</evidence>
<evidence type="ECO:0000313" key="8">
    <source>
        <dbReference type="Proteomes" id="UP000717328"/>
    </source>
</evidence>
<comment type="cofactor">
    <cofactor evidence="1 6">
        <name>heme</name>
        <dbReference type="ChEBI" id="CHEBI:30413"/>
    </cofactor>
</comment>
<comment type="caution">
    <text evidence="7">The sequence shown here is derived from an EMBL/GenBank/DDBJ whole genome shotgun (WGS) entry which is preliminary data.</text>
</comment>
<evidence type="ECO:0000256" key="2">
    <source>
        <dbReference type="ARBA" id="ARBA00010617"/>
    </source>
</evidence>
<sequence length="385" mass="43040">MRVAPLAIRLTRNLPFIFPEMREEMVSAFNDVIPQEYALEWQTISAADGITEIIGRLCNRVILGPHICREPAILALKRQLIKDKADFVLDILPEPLSVLIAGLRRRTKKLSQLLKPTIQLQQRVQKESPVGSHYRTSSDAQNTILSSLIAETSTPHTPYEITRNIIALNLQAVSTTSLAFTHALYHLAASNTHVVQPMREEIQAALRGEGWTLHALERMHRIDSFLKESMRLSGLHALTMHRESRKPYVFSGGTHIPTGAHLAAACASVHTDAARYASPETFDATRFVRAGSEGAPRYQLTTTGLDFLAWGHGRAACPGRFFAAAVMKMMLAYVVLEYDVRLSEGDAADGSGDVEARRPRDIWVGYERIPDLHAELLFRKRKGFR</sequence>
<evidence type="ECO:0000256" key="4">
    <source>
        <dbReference type="ARBA" id="ARBA00023002"/>
    </source>
</evidence>
<keyword evidence="3 6" id="KW-0479">Metal-binding</keyword>
<dbReference type="InterPro" id="IPR002403">
    <property type="entry name" value="Cyt_P450_E_grp-IV"/>
</dbReference>
<dbReference type="GO" id="GO:0016705">
    <property type="term" value="F:oxidoreductase activity, acting on paired donors, with incorporation or reduction of molecular oxygen"/>
    <property type="evidence" value="ECO:0007669"/>
    <property type="project" value="InterPro"/>
</dbReference>
<dbReference type="PANTHER" id="PTHR46206">
    <property type="entry name" value="CYTOCHROME P450"/>
    <property type="match status" value="1"/>
</dbReference>
<protein>
    <recommendedName>
        <fullName evidence="9">Cytochrome P450</fullName>
    </recommendedName>
</protein>
<dbReference type="InterPro" id="IPR001128">
    <property type="entry name" value="Cyt_P450"/>
</dbReference>
<dbReference type="EMBL" id="JABCKI010000220">
    <property type="protein sequence ID" value="KAG5651608.1"/>
    <property type="molecule type" value="Genomic_DNA"/>
</dbReference>
<name>A0A9P7GK86_9AGAR</name>
<dbReference type="Gene3D" id="1.10.630.10">
    <property type="entry name" value="Cytochrome P450"/>
    <property type="match status" value="1"/>
</dbReference>
<dbReference type="PRINTS" id="PR00465">
    <property type="entry name" value="EP450IV"/>
</dbReference>
<dbReference type="AlphaFoldDB" id="A0A9P7GK86"/>
<comment type="similarity">
    <text evidence="2">Belongs to the cytochrome P450 family.</text>
</comment>
<evidence type="ECO:0008006" key="9">
    <source>
        <dbReference type="Google" id="ProtNLM"/>
    </source>
</evidence>
<keyword evidence="5 6" id="KW-0408">Iron</keyword>
<dbReference type="InterPro" id="IPR036396">
    <property type="entry name" value="Cyt_P450_sf"/>
</dbReference>
<evidence type="ECO:0000256" key="5">
    <source>
        <dbReference type="ARBA" id="ARBA00023004"/>
    </source>
</evidence>
<feature type="binding site" description="axial binding residue" evidence="6">
    <location>
        <position position="317"/>
    </location>
    <ligand>
        <name>heme</name>
        <dbReference type="ChEBI" id="CHEBI:30413"/>
    </ligand>
    <ligandPart>
        <name>Fe</name>
        <dbReference type="ChEBI" id="CHEBI:18248"/>
    </ligandPart>
</feature>